<protein>
    <recommendedName>
        <fullName evidence="17">RNA-binding protein</fullName>
    </recommendedName>
</protein>
<feature type="domain" description="RRM" evidence="12">
    <location>
        <begin position="316"/>
        <end position="396"/>
    </location>
</feature>
<dbReference type="PROSITE" id="PS50199">
    <property type="entry name" value="ZF_RANBP2_2"/>
    <property type="match status" value="1"/>
</dbReference>
<proteinExistence type="predicted"/>
<keyword evidence="5" id="KW-0862">Zinc</keyword>
<name>A0ABP0XJC1_9BRYO</name>
<feature type="compositionally biased region" description="Gly residues" evidence="11">
    <location>
        <begin position="911"/>
        <end position="927"/>
    </location>
</feature>
<dbReference type="CDD" id="cd12313">
    <property type="entry name" value="RRM1_RRM2_RBM5_like"/>
    <property type="match status" value="1"/>
</dbReference>
<dbReference type="Gene3D" id="4.10.1060.10">
    <property type="entry name" value="Zinc finger, RanBP2-type"/>
    <property type="match status" value="1"/>
</dbReference>
<dbReference type="Pfam" id="PF00076">
    <property type="entry name" value="RRM_1"/>
    <property type="match status" value="2"/>
</dbReference>
<evidence type="ECO:0000256" key="10">
    <source>
        <dbReference type="SAM" id="Coils"/>
    </source>
</evidence>
<accession>A0ABP0XJC1</accession>
<evidence type="ECO:0000256" key="7">
    <source>
        <dbReference type="ARBA" id="ARBA00023242"/>
    </source>
</evidence>
<dbReference type="InterPro" id="IPR041591">
    <property type="entry name" value="OCRE"/>
</dbReference>
<dbReference type="InterPro" id="IPR000504">
    <property type="entry name" value="RRM_dom"/>
</dbReference>
<keyword evidence="3" id="KW-0677">Repeat</keyword>
<dbReference type="InterPro" id="IPR036443">
    <property type="entry name" value="Znf_RanBP2_sf"/>
</dbReference>
<keyword evidence="4 9" id="KW-0863">Zinc-finger</keyword>
<evidence type="ECO:0000256" key="5">
    <source>
        <dbReference type="ARBA" id="ARBA00022833"/>
    </source>
</evidence>
<dbReference type="InterPro" id="IPR000467">
    <property type="entry name" value="G_patch_dom"/>
</dbReference>
<dbReference type="InterPro" id="IPR001876">
    <property type="entry name" value="Znf_RanBP2"/>
</dbReference>
<feature type="domain" description="G-patch" evidence="13">
    <location>
        <begin position="1069"/>
        <end position="1115"/>
    </location>
</feature>
<dbReference type="PROSITE" id="PS01358">
    <property type="entry name" value="ZF_RANBP2_1"/>
    <property type="match status" value="1"/>
</dbReference>
<feature type="region of interest" description="Disordered" evidence="11">
    <location>
        <begin position="395"/>
        <end position="418"/>
    </location>
</feature>
<dbReference type="SMART" id="SM00443">
    <property type="entry name" value="G_patch"/>
    <property type="match status" value="1"/>
</dbReference>
<evidence type="ECO:0000256" key="9">
    <source>
        <dbReference type="PROSITE-ProRule" id="PRU00322"/>
    </source>
</evidence>
<feature type="domain" description="RanBP2-type" evidence="14">
    <location>
        <begin position="422"/>
        <end position="451"/>
    </location>
</feature>
<dbReference type="InterPro" id="IPR035623">
    <property type="entry name" value="SUA-like_OCRE"/>
</dbReference>
<feature type="compositionally biased region" description="Basic and acidic residues" evidence="11">
    <location>
        <begin position="137"/>
        <end position="146"/>
    </location>
</feature>
<keyword evidence="10" id="KW-0175">Coiled coil</keyword>
<evidence type="ECO:0000256" key="2">
    <source>
        <dbReference type="ARBA" id="ARBA00022723"/>
    </source>
</evidence>
<comment type="subcellular location">
    <subcellularLocation>
        <location evidence="1">Nucleus</location>
    </subcellularLocation>
</comment>
<feature type="coiled-coil region" evidence="10">
    <location>
        <begin position="744"/>
        <end position="779"/>
    </location>
</feature>
<dbReference type="SUPFAM" id="SSF90209">
    <property type="entry name" value="Ran binding protein zinc finger-like"/>
    <property type="match status" value="1"/>
</dbReference>
<dbReference type="InterPro" id="IPR035979">
    <property type="entry name" value="RBD_domain_sf"/>
</dbReference>
<evidence type="ECO:0000256" key="1">
    <source>
        <dbReference type="ARBA" id="ARBA00004123"/>
    </source>
</evidence>
<reference evidence="15" key="1">
    <citation type="submission" date="2024-02" db="EMBL/GenBank/DDBJ databases">
        <authorList>
            <consortium name="ELIXIR-Norway"/>
            <consortium name="Elixir Norway"/>
        </authorList>
    </citation>
    <scope>NUCLEOTIDE SEQUENCE</scope>
</reference>
<organism evidence="15 16">
    <name type="scientific">Sphagnum jensenii</name>
    <dbReference type="NCBI Taxonomy" id="128206"/>
    <lineage>
        <taxon>Eukaryota</taxon>
        <taxon>Viridiplantae</taxon>
        <taxon>Streptophyta</taxon>
        <taxon>Embryophyta</taxon>
        <taxon>Bryophyta</taxon>
        <taxon>Sphagnophytina</taxon>
        <taxon>Sphagnopsida</taxon>
        <taxon>Sphagnales</taxon>
        <taxon>Sphagnaceae</taxon>
        <taxon>Sphagnum</taxon>
    </lineage>
</organism>
<evidence type="ECO:0000256" key="3">
    <source>
        <dbReference type="ARBA" id="ARBA00022737"/>
    </source>
</evidence>
<evidence type="ECO:0000256" key="6">
    <source>
        <dbReference type="ARBA" id="ARBA00022884"/>
    </source>
</evidence>
<dbReference type="PROSITE" id="PS50174">
    <property type="entry name" value="G_PATCH"/>
    <property type="match status" value="1"/>
</dbReference>
<dbReference type="PANTHER" id="PTHR13948:SF3">
    <property type="entry name" value="FI21118P1"/>
    <property type="match status" value="1"/>
</dbReference>
<feature type="region of interest" description="Disordered" evidence="11">
    <location>
        <begin position="137"/>
        <end position="312"/>
    </location>
</feature>
<feature type="region of interest" description="Disordered" evidence="11">
    <location>
        <begin position="1102"/>
        <end position="1126"/>
    </location>
</feature>
<keyword evidence="7" id="KW-0539">Nucleus</keyword>
<evidence type="ECO:0000313" key="16">
    <source>
        <dbReference type="Proteomes" id="UP001497444"/>
    </source>
</evidence>
<evidence type="ECO:0000256" key="11">
    <source>
        <dbReference type="SAM" id="MobiDB-lite"/>
    </source>
</evidence>
<dbReference type="SMART" id="SM00360">
    <property type="entry name" value="RRM"/>
    <property type="match status" value="2"/>
</dbReference>
<evidence type="ECO:0000259" key="12">
    <source>
        <dbReference type="PROSITE" id="PS50102"/>
    </source>
</evidence>
<dbReference type="InterPro" id="IPR012677">
    <property type="entry name" value="Nucleotide-bd_a/b_plait_sf"/>
</dbReference>
<evidence type="ECO:0000313" key="15">
    <source>
        <dbReference type="EMBL" id="CAK9279219.1"/>
    </source>
</evidence>
<evidence type="ECO:0000256" key="4">
    <source>
        <dbReference type="ARBA" id="ARBA00022771"/>
    </source>
</evidence>
<dbReference type="CDD" id="cd16166">
    <property type="entry name" value="OCRE_SUA_like"/>
    <property type="match status" value="1"/>
</dbReference>
<feature type="compositionally biased region" description="Basic and acidic residues" evidence="11">
    <location>
        <begin position="247"/>
        <end position="262"/>
    </location>
</feature>
<feature type="compositionally biased region" description="Basic and acidic residues" evidence="11">
    <location>
        <begin position="288"/>
        <end position="305"/>
    </location>
</feature>
<evidence type="ECO:0000259" key="13">
    <source>
        <dbReference type="PROSITE" id="PS50174"/>
    </source>
</evidence>
<feature type="region of interest" description="Disordered" evidence="11">
    <location>
        <begin position="964"/>
        <end position="1013"/>
    </location>
</feature>
<keyword evidence="6 8" id="KW-0694">RNA-binding</keyword>
<dbReference type="EMBL" id="OZ020104">
    <property type="protein sequence ID" value="CAK9279219.1"/>
    <property type="molecule type" value="Genomic_DNA"/>
</dbReference>
<feature type="region of interest" description="Disordered" evidence="11">
    <location>
        <begin position="599"/>
        <end position="640"/>
    </location>
</feature>
<dbReference type="PROSITE" id="PS50102">
    <property type="entry name" value="RRM"/>
    <property type="match status" value="2"/>
</dbReference>
<dbReference type="Pfam" id="PF01585">
    <property type="entry name" value="G-patch"/>
    <property type="match status" value="1"/>
</dbReference>
<feature type="compositionally biased region" description="Basic and acidic residues" evidence="11">
    <location>
        <begin position="976"/>
        <end position="985"/>
    </location>
</feature>
<feature type="region of interest" description="Disordered" evidence="11">
    <location>
        <begin position="800"/>
        <end position="830"/>
    </location>
</feature>
<dbReference type="SMART" id="SM00547">
    <property type="entry name" value="ZnF_RBZ"/>
    <property type="match status" value="1"/>
</dbReference>
<evidence type="ECO:0000259" key="14">
    <source>
        <dbReference type="PROSITE" id="PS50199"/>
    </source>
</evidence>
<sequence>MEGGRYGLQQAAHWGNSSSFSRFSADDAEDHSLTLGFLPNRSGGGAYGDRGYNEGRFPLCEGGPHYSSGGYEGDPIYDGDGFTSNRPGTWAATKCQTVEEELGLDDVACSRDRYQHDSFRRVKQDHLLYRAGREHLSERGFREHSPARLASHIGSHNGDSFDEEDDWNHHRSRSSLRSREASRELEQVELPRHHTYDSAREKVGRRGRDRGFSRWRRDRERDRSRSHSRSRSCSRGRDRGNWSPEEEFGRDRLRSHLSSEKHQRSRYLRSPKSQSQGEGGHQSSFEDAPQHESRSRGRYERDSNRYRGHSPLAPSATLVVKGLSQKTVEDDLYQALADWGPLQHVRVIKERSSGVSRGFAFVDFPSTEAAQKMMDTVGNDGLVVDGRRLFFEYSSKPTGRSSGMQAGGAGGPAQGSSKGNLPAADWMCTVCGCNNFARRTMCFQCNEARTDESPAADMSVASGPGGRRGSQAGPTHVLVVRGLNEQVLEENLHCKFSKHAPIKDLRLVRDKFTNVSRGFAFIHFNSVEDAARALELTNGTALEKDGQLLRVAFAKSIGPSSTATPSQGSAAAAAAIEAAIFSQQYDVVCWAPKEYTPGEDIDTSGQQASHYSGAPGRKKGARGKASEDTTSEGEAGRAPQSGFVWDEASGYYYDAASGFYYDGHRGLYYDGNAAVWYTYNQETQQYIPYVEPSNGVDGETTDVTKGTGDVRQNPSITAKADVVGLAPPVMVVNPDAEEGKKPTLAEAVAAAAEAAKLAAKKEKERMKEKEKEIRKAVTLGTAKKKINNVLTLWKQRQHEGLTPSAAGDASVASVTTLEPQSDVDSTTIGGGLSNEAATRFHSDMFSQAAITPSKSAVGRGMALVGGGKSQSGDYHDSEVLVRARPISTGSSGLTAGRGSSVFGSSNSLFGDGAGPGRGSGRPSGGLEAGPSAALVVSGPVPSASGTPFKTNASALGSYSALAGTKRRFTESPQGGYRDRAAERRNLHGSTLPGDPTNETDAKEKGKEMPFPPGVGGRGIGAGRGSDMPFPPGVGGSTAIEGGVGAKSVVMAGPESHSFEVITAEKALDENNRGNRMLRNMGWQEGLGLGKEGMGIVEPVQAKGASERAGLGSQSQQQKTDARFETQPGDSYRIVIQKKALARFHDMI</sequence>
<evidence type="ECO:0000256" key="8">
    <source>
        <dbReference type="PROSITE-ProRule" id="PRU00176"/>
    </source>
</evidence>
<feature type="region of interest" description="Disordered" evidence="11">
    <location>
        <begin position="907"/>
        <end position="932"/>
    </location>
</feature>
<feature type="domain" description="RRM" evidence="12">
    <location>
        <begin position="476"/>
        <end position="556"/>
    </location>
</feature>
<feature type="compositionally biased region" description="Polar residues" evidence="11">
    <location>
        <begin position="812"/>
        <end position="827"/>
    </location>
</feature>
<feature type="compositionally biased region" description="Basic and acidic residues" evidence="11">
    <location>
        <begin position="177"/>
        <end position="225"/>
    </location>
</feature>
<dbReference type="SUPFAM" id="SSF54928">
    <property type="entry name" value="RNA-binding domain, RBD"/>
    <property type="match status" value="2"/>
</dbReference>
<dbReference type="PANTHER" id="PTHR13948">
    <property type="entry name" value="RNA-BINDING PROTEIN"/>
    <property type="match status" value="1"/>
</dbReference>
<dbReference type="Gene3D" id="3.30.70.330">
    <property type="match status" value="2"/>
</dbReference>
<evidence type="ECO:0008006" key="17">
    <source>
        <dbReference type="Google" id="ProtNLM"/>
    </source>
</evidence>
<dbReference type="Pfam" id="PF17780">
    <property type="entry name" value="OCRE"/>
    <property type="match status" value="1"/>
</dbReference>
<keyword evidence="16" id="KW-1185">Reference proteome</keyword>
<gene>
    <name evidence="15" type="ORF">CSSPJE1EN1_LOCUS24697</name>
</gene>
<keyword evidence="2" id="KW-0479">Metal-binding</keyword>
<dbReference type="Proteomes" id="UP001497444">
    <property type="component" value="Chromosome 9"/>
</dbReference>